<evidence type="ECO:0000313" key="4">
    <source>
        <dbReference type="EMBL" id="MBB5184092.1"/>
    </source>
</evidence>
<dbReference type="Pfam" id="PF00440">
    <property type="entry name" value="TetR_N"/>
    <property type="match status" value="1"/>
</dbReference>
<evidence type="ECO:0000313" key="5">
    <source>
        <dbReference type="Proteomes" id="UP000521313"/>
    </source>
</evidence>
<dbReference type="EMBL" id="JACHHD010000001">
    <property type="protein sequence ID" value="MBB5184092.1"/>
    <property type="molecule type" value="Genomic_DNA"/>
</dbReference>
<dbReference type="InterPro" id="IPR050624">
    <property type="entry name" value="HTH-type_Tx_Regulator"/>
</dbReference>
<evidence type="ECO:0000256" key="2">
    <source>
        <dbReference type="PROSITE-ProRule" id="PRU00335"/>
    </source>
</evidence>
<dbReference type="Gene3D" id="1.10.357.10">
    <property type="entry name" value="Tetracycline Repressor, domain 2"/>
    <property type="match status" value="1"/>
</dbReference>
<dbReference type="PANTHER" id="PTHR43479:SF7">
    <property type="entry name" value="TETR-FAMILY TRANSCRIPTIONAL REGULATOR"/>
    <property type="match status" value="1"/>
</dbReference>
<feature type="domain" description="HTH tetR-type" evidence="3">
    <location>
        <begin position="14"/>
        <end position="74"/>
    </location>
</feature>
<sequence length="196" mass="23231">MKYDHTKKTNRFAARTLKDFSTTMFSLLEDKPFESITVLQICQIANYPRATFYNYFEDKHDLLEYCWSLIKDRIRLEEALDICHPHETFELFGRLYDCFKEHEKLLTRIMAHNPIEGELFASFTRYLSVNVLRIVESLNIQSETIPLPLAVSFYSNTIMLVLEYCFLEKKRISKEQAMIYLRYLLIKESTKKGGPV</sequence>
<feature type="DNA-binding region" description="H-T-H motif" evidence="2">
    <location>
        <begin position="37"/>
        <end position="56"/>
    </location>
</feature>
<organism evidence="4 5">
    <name type="scientific">Faecalicoccus acidiformans</name>
    <dbReference type="NCBI Taxonomy" id="915173"/>
    <lineage>
        <taxon>Bacteria</taxon>
        <taxon>Bacillati</taxon>
        <taxon>Bacillota</taxon>
        <taxon>Erysipelotrichia</taxon>
        <taxon>Erysipelotrichales</taxon>
        <taxon>Erysipelotrichaceae</taxon>
        <taxon>Faecalicoccus</taxon>
    </lineage>
</organism>
<dbReference type="RefSeq" id="WP_183373820.1">
    <property type="nucleotide sequence ID" value="NZ_JACHHD010000001.1"/>
</dbReference>
<evidence type="ECO:0000256" key="1">
    <source>
        <dbReference type="ARBA" id="ARBA00023125"/>
    </source>
</evidence>
<protein>
    <submittedName>
        <fullName evidence="4">AcrR family transcriptional regulator</fullName>
    </submittedName>
</protein>
<proteinExistence type="predicted"/>
<dbReference type="SUPFAM" id="SSF46689">
    <property type="entry name" value="Homeodomain-like"/>
    <property type="match status" value="1"/>
</dbReference>
<name>A0A7W8CYS4_9FIRM</name>
<dbReference type="InterPro" id="IPR001647">
    <property type="entry name" value="HTH_TetR"/>
</dbReference>
<reference evidence="4 5" key="1">
    <citation type="submission" date="2020-08" db="EMBL/GenBank/DDBJ databases">
        <title>Genomic Encyclopedia of Type Strains, Phase IV (KMG-IV): sequencing the most valuable type-strain genomes for metagenomic binning, comparative biology and taxonomic classification.</title>
        <authorList>
            <person name="Goeker M."/>
        </authorList>
    </citation>
    <scope>NUCLEOTIDE SEQUENCE [LARGE SCALE GENOMIC DNA]</scope>
    <source>
        <strain evidence="4 5">DSM 26963</strain>
    </source>
</reference>
<dbReference type="InterPro" id="IPR009057">
    <property type="entry name" value="Homeodomain-like_sf"/>
</dbReference>
<gene>
    <name evidence="4" type="ORF">HNQ43_000125</name>
</gene>
<dbReference type="PANTHER" id="PTHR43479">
    <property type="entry name" value="ACREF/ENVCD OPERON REPRESSOR-RELATED"/>
    <property type="match status" value="1"/>
</dbReference>
<accession>A0A7W8CYS4</accession>
<keyword evidence="1 2" id="KW-0238">DNA-binding</keyword>
<dbReference type="Proteomes" id="UP000521313">
    <property type="component" value="Unassembled WGS sequence"/>
</dbReference>
<comment type="caution">
    <text evidence="4">The sequence shown here is derived from an EMBL/GenBank/DDBJ whole genome shotgun (WGS) entry which is preliminary data.</text>
</comment>
<dbReference type="PROSITE" id="PS50977">
    <property type="entry name" value="HTH_TETR_2"/>
    <property type="match status" value="1"/>
</dbReference>
<dbReference type="GO" id="GO:0003677">
    <property type="term" value="F:DNA binding"/>
    <property type="evidence" value="ECO:0007669"/>
    <property type="project" value="UniProtKB-UniRule"/>
</dbReference>
<evidence type="ECO:0000259" key="3">
    <source>
        <dbReference type="PROSITE" id="PS50977"/>
    </source>
</evidence>
<dbReference type="AlphaFoldDB" id="A0A7W8CYS4"/>